<gene>
    <name evidence="1" type="ORF">L6164_002835</name>
</gene>
<proteinExistence type="predicted"/>
<evidence type="ECO:0000313" key="2">
    <source>
        <dbReference type="Proteomes" id="UP000828941"/>
    </source>
</evidence>
<dbReference type="Proteomes" id="UP000828941">
    <property type="component" value="Chromosome 2"/>
</dbReference>
<dbReference type="EMBL" id="CM039427">
    <property type="protein sequence ID" value="KAI4353915.1"/>
    <property type="molecule type" value="Genomic_DNA"/>
</dbReference>
<accession>A0ACB9Q4X4</accession>
<evidence type="ECO:0000313" key="1">
    <source>
        <dbReference type="EMBL" id="KAI4353915.1"/>
    </source>
</evidence>
<keyword evidence="2" id="KW-1185">Reference proteome</keyword>
<reference evidence="1 2" key="1">
    <citation type="journal article" date="2022" name="DNA Res.">
        <title>Chromosomal-level genome assembly of the orchid tree Bauhinia variegata (Leguminosae; Cercidoideae) supports the allotetraploid origin hypothesis of Bauhinia.</title>
        <authorList>
            <person name="Zhong Y."/>
            <person name="Chen Y."/>
            <person name="Zheng D."/>
            <person name="Pang J."/>
            <person name="Liu Y."/>
            <person name="Luo S."/>
            <person name="Meng S."/>
            <person name="Qian L."/>
            <person name="Wei D."/>
            <person name="Dai S."/>
            <person name="Zhou R."/>
        </authorList>
    </citation>
    <scope>NUCLEOTIDE SEQUENCE [LARGE SCALE GENOMIC DNA]</scope>
    <source>
        <strain evidence="1">BV-YZ2020</strain>
    </source>
</reference>
<organism evidence="1 2">
    <name type="scientific">Bauhinia variegata</name>
    <name type="common">Purple orchid tree</name>
    <name type="synonym">Phanera variegata</name>
    <dbReference type="NCBI Taxonomy" id="167791"/>
    <lineage>
        <taxon>Eukaryota</taxon>
        <taxon>Viridiplantae</taxon>
        <taxon>Streptophyta</taxon>
        <taxon>Embryophyta</taxon>
        <taxon>Tracheophyta</taxon>
        <taxon>Spermatophyta</taxon>
        <taxon>Magnoliopsida</taxon>
        <taxon>eudicotyledons</taxon>
        <taxon>Gunneridae</taxon>
        <taxon>Pentapetalae</taxon>
        <taxon>rosids</taxon>
        <taxon>fabids</taxon>
        <taxon>Fabales</taxon>
        <taxon>Fabaceae</taxon>
        <taxon>Cercidoideae</taxon>
        <taxon>Cercideae</taxon>
        <taxon>Bauhiniinae</taxon>
        <taxon>Bauhinia</taxon>
    </lineage>
</organism>
<name>A0ACB9Q4X4_BAUVA</name>
<comment type="caution">
    <text evidence="1">The sequence shown here is derived from an EMBL/GenBank/DDBJ whole genome shotgun (WGS) entry which is preliminary data.</text>
</comment>
<sequence length="188" mass="20904">MSNFSNLEVINLSGNKFGGALPRELCKFNLWRLHLSHNKFSGSIPACYVNIKNLISLHLQSNNLVGSIRRLNKSRSFLTRLDLRDNNLSGNIPDWFDTRSPSLRALLLVVIICKDLNLSGIVPTKGQLGAFDDSSYIGNPFLSVHNSNRGNRTIILPPSSPTSDSEDESVIDITSFYWTFAATYVTVS</sequence>
<protein>
    <submittedName>
        <fullName evidence="1">Uncharacterized protein</fullName>
    </submittedName>
</protein>